<dbReference type="AlphaFoldDB" id="A0A6M0RT06"/>
<feature type="signal peptide" evidence="1">
    <location>
        <begin position="1"/>
        <end position="31"/>
    </location>
</feature>
<dbReference type="RefSeq" id="WP_163669191.1">
    <property type="nucleotide sequence ID" value="NZ_QXHD01000004.1"/>
</dbReference>
<proteinExistence type="predicted"/>
<keyword evidence="3" id="KW-1185">Reference proteome</keyword>
<protein>
    <recommendedName>
        <fullName evidence="4">DUF928 domain-containing protein</fullName>
    </recommendedName>
</protein>
<comment type="caution">
    <text evidence="2">The sequence shown here is derived from an EMBL/GenBank/DDBJ whole genome shotgun (WGS) entry which is preliminary data.</text>
</comment>
<accession>A0A6M0RT06</accession>
<name>A0A6M0RT06_9CYAN</name>
<organism evidence="2 3">
    <name type="scientific">Adonisia turfae CCMR0081</name>
    <dbReference type="NCBI Taxonomy" id="2292702"/>
    <lineage>
        <taxon>Bacteria</taxon>
        <taxon>Bacillati</taxon>
        <taxon>Cyanobacteriota</taxon>
        <taxon>Adonisia</taxon>
        <taxon>Adonisia turfae</taxon>
    </lineage>
</organism>
<feature type="chain" id="PRO_5027023890" description="DUF928 domain-containing protein" evidence="1">
    <location>
        <begin position="32"/>
        <end position="231"/>
    </location>
</feature>
<sequence length="231" mass="25508">MTIHFKAMGRMGLVSVVALCLGLGLGSNASAQNSSSDLRSRLTNIWSRIVRDDEDRERSLVSRGPLCVLSPTHLGANTPEIWHDQPVIVWQPGAVAKVSLAVDSKSPFWEYTPSADETHVIYDGDPLEPGETYTLGIYAIENADPTLIPNFQMVSAETRTLISNELESFSSPNESTVSNAEWTAIQQTEYFVEHDFPYDAIQALFSVREPSAELLGIQEKMIEKVCTSSQD</sequence>
<evidence type="ECO:0000256" key="1">
    <source>
        <dbReference type="SAM" id="SignalP"/>
    </source>
</evidence>
<evidence type="ECO:0008006" key="4">
    <source>
        <dbReference type="Google" id="ProtNLM"/>
    </source>
</evidence>
<evidence type="ECO:0000313" key="3">
    <source>
        <dbReference type="Proteomes" id="UP000481033"/>
    </source>
</evidence>
<reference evidence="2 3" key="1">
    <citation type="journal article" date="2020" name="Microb. Ecol.">
        <title>Ecogenomics of the Marine Benthic Filamentous Cyanobacterium Adonisia.</title>
        <authorList>
            <person name="Walter J.M."/>
            <person name="Coutinho F.H."/>
            <person name="Leomil L."/>
            <person name="Hargreaves P.I."/>
            <person name="Campeao M.E."/>
            <person name="Vieira V.V."/>
            <person name="Silva B.S."/>
            <person name="Fistarol G.O."/>
            <person name="Salomon P.S."/>
            <person name="Sawabe T."/>
            <person name="Mino S."/>
            <person name="Hosokawa M."/>
            <person name="Miyashita H."/>
            <person name="Maruyama F."/>
            <person name="van Verk M.C."/>
            <person name="Dutilh B.E."/>
            <person name="Thompson C.C."/>
            <person name="Thompson F.L."/>
        </authorList>
    </citation>
    <scope>NUCLEOTIDE SEQUENCE [LARGE SCALE GENOMIC DNA]</scope>
    <source>
        <strain evidence="2 3">CCMR0081</strain>
    </source>
</reference>
<dbReference type="Proteomes" id="UP000481033">
    <property type="component" value="Unassembled WGS sequence"/>
</dbReference>
<dbReference type="EMBL" id="QXHD01000004">
    <property type="protein sequence ID" value="NEZ59269.1"/>
    <property type="molecule type" value="Genomic_DNA"/>
</dbReference>
<keyword evidence="1" id="KW-0732">Signal</keyword>
<evidence type="ECO:0000313" key="2">
    <source>
        <dbReference type="EMBL" id="NEZ59269.1"/>
    </source>
</evidence>
<gene>
    <name evidence="2" type="ORF">DXZ20_27220</name>
</gene>